<gene>
    <name evidence="2" type="ORF">EZS28_015390</name>
</gene>
<proteinExistence type="predicted"/>
<evidence type="ECO:0000313" key="3">
    <source>
        <dbReference type="Proteomes" id="UP000324800"/>
    </source>
</evidence>
<evidence type="ECO:0000313" key="2">
    <source>
        <dbReference type="EMBL" id="KAA6389084.1"/>
    </source>
</evidence>
<reference evidence="2 3" key="1">
    <citation type="submission" date="2019-03" db="EMBL/GenBank/DDBJ databases">
        <title>Single cell metagenomics reveals metabolic interactions within the superorganism composed of flagellate Streblomastix strix and complex community of Bacteroidetes bacteria on its surface.</title>
        <authorList>
            <person name="Treitli S.C."/>
            <person name="Kolisko M."/>
            <person name="Husnik F."/>
            <person name="Keeling P."/>
            <person name="Hampl V."/>
        </authorList>
    </citation>
    <scope>NUCLEOTIDE SEQUENCE [LARGE SCALE GENOMIC DNA]</scope>
    <source>
        <strain evidence="2">ST1C</strain>
    </source>
</reference>
<evidence type="ECO:0000256" key="1">
    <source>
        <dbReference type="SAM" id="MobiDB-lite"/>
    </source>
</evidence>
<dbReference type="Proteomes" id="UP000324800">
    <property type="component" value="Unassembled WGS sequence"/>
</dbReference>
<organism evidence="2 3">
    <name type="scientific">Streblomastix strix</name>
    <dbReference type="NCBI Taxonomy" id="222440"/>
    <lineage>
        <taxon>Eukaryota</taxon>
        <taxon>Metamonada</taxon>
        <taxon>Preaxostyla</taxon>
        <taxon>Oxymonadida</taxon>
        <taxon>Streblomastigidae</taxon>
        <taxon>Streblomastix</taxon>
    </lineage>
</organism>
<feature type="non-terminal residue" evidence="2">
    <location>
        <position position="696"/>
    </location>
</feature>
<comment type="caution">
    <text evidence="2">The sequence shown here is derived from an EMBL/GenBank/DDBJ whole genome shotgun (WGS) entry which is preliminary data.</text>
</comment>
<protein>
    <submittedName>
        <fullName evidence="2">Uncharacterized protein</fullName>
    </submittedName>
</protein>
<sequence length="696" mass="79600">MLVVRNAKTHKYIASFQLPPPQTSNETLYRSIIERPYKLVAVSANQQIVAVAERCAPRILLMNLPTKVRTMDNFPNRLHEDQYEKARNIAPTLVIDEVVLPPGLSRFDALVNAYYREQRQGIPETSAIVIEMPFNVSIKGRGGIEQEVIGAETHTELCRKVRRFLENNGGLQDGYPVGDICFCGADAANVNVAIPLYAKNDTPYDKDITALTSSYLPTIVQMQFIEDPYRISDREGDNPLKDEKAKIDASQSIFHIDMDKIINSLGISEVPGRSLKLQVKRTVSETKTVDKTISKNNYLAVLMSDGVLRFIFVPLKICLYRLEIPSQYITHFQFTIGSLNDIDKQTKKEKQKLEREEKMLLQMMDEKDIQKEEEEDEDEEDESSDDEDNSKQHKRNKRLIILDTLSHIGQKGRRILDLDEFYADFDVGRKRREEEAQELQAQIEDRQDIELNKNTHVRRSKKTPSALLEPKPGDLFTITAPTDAFMPTSTGAFLGRLKFETPYPQDPTRSVFAFPSAYGAAFQSKWDHSSERPISYSHIASEDQPHPELERILPWGNSAFIWSETKSRKLKNKKKKKLKQKLFQSQSNWKQDALQKLAKGTLQTQSLQDTTPEQYISDNKEDGEEEQDQSSGNIKNKKNKKNKNNKKKDNKDKEIDELDDVKEIDEIDFDKLEQVSDSESDEGSDYVIYVACVGCG</sequence>
<accession>A0A5J4W271</accession>
<dbReference type="AlphaFoldDB" id="A0A5J4W271"/>
<feature type="compositionally biased region" description="Acidic residues" evidence="1">
    <location>
        <begin position="371"/>
        <end position="388"/>
    </location>
</feature>
<feature type="region of interest" description="Disordered" evidence="1">
    <location>
        <begin position="603"/>
        <end position="659"/>
    </location>
</feature>
<feature type="region of interest" description="Disordered" evidence="1">
    <location>
        <begin position="364"/>
        <end position="393"/>
    </location>
</feature>
<dbReference type="EMBL" id="SNRW01003719">
    <property type="protein sequence ID" value="KAA6389084.1"/>
    <property type="molecule type" value="Genomic_DNA"/>
</dbReference>
<feature type="compositionally biased region" description="Polar residues" evidence="1">
    <location>
        <begin position="603"/>
        <end position="617"/>
    </location>
</feature>
<name>A0A5J4W271_9EUKA</name>
<feature type="compositionally biased region" description="Basic residues" evidence="1">
    <location>
        <begin position="635"/>
        <end position="646"/>
    </location>
</feature>